<sequence length="186" mass="20408">MTALPKVDTSLPGAGCLLCMAAASLANEKLTSYAHSLPAEGLPHLKNDVADLLRKQGVNVVVIDEPLVVDKLPKATAKGDDIPRKDYSSLRTKYSIDHLIVIDIQQIGFERTYADYFPTSDPKGAVTGVGYEVNLGTNTYEWYSPLSIRISTDGKWDEPPMFPGLTNAYYQALETSKDDLLKPFRG</sequence>
<dbReference type="AlphaFoldDB" id="A0A4R0YWA9"/>
<gene>
    <name evidence="1" type="ORF">EZM97_01305</name>
</gene>
<accession>A0A4R0YWA9</accession>
<dbReference type="Proteomes" id="UP000291822">
    <property type="component" value="Unassembled WGS sequence"/>
</dbReference>
<reference evidence="1 2" key="1">
    <citation type="submission" date="2019-02" db="EMBL/GenBank/DDBJ databases">
        <title>Dyella amyloliquefaciens sp. nov., isolated from forest soil.</title>
        <authorList>
            <person name="Gao Z.-H."/>
            <person name="Qiu L.-H."/>
        </authorList>
    </citation>
    <scope>NUCLEOTIDE SEQUENCE [LARGE SCALE GENOMIC DNA]</scope>
    <source>
        <strain evidence="1 2">KACC 12747</strain>
    </source>
</reference>
<name>A0A4R0YWA9_9GAMM</name>
<evidence type="ECO:0000313" key="1">
    <source>
        <dbReference type="EMBL" id="TCI13755.1"/>
    </source>
</evidence>
<protein>
    <submittedName>
        <fullName evidence="1">Uncharacterized protein</fullName>
    </submittedName>
</protein>
<evidence type="ECO:0000313" key="2">
    <source>
        <dbReference type="Proteomes" id="UP000291822"/>
    </source>
</evidence>
<dbReference type="EMBL" id="SJTG01000001">
    <property type="protein sequence ID" value="TCI13755.1"/>
    <property type="molecule type" value="Genomic_DNA"/>
</dbReference>
<comment type="caution">
    <text evidence="1">The sequence shown here is derived from an EMBL/GenBank/DDBJ whole genome shotgun (WGS) entry which is preliminary data.</text>
</comment>
<organism evidence="1 2">
    <name type="scientific">Dyella soli</name>
    <dbReference type="NCBI Taxonomy" id="522319"/>
    <lineage>
        <taxon>Bacteria</taxon>
        <taxon>Pseudomonadati</taxon>
        <taxon>Pseudomonadota</taxon>
        <taxon>Gammaproteobacteria</taxon>
        <taxon>Lysobacterales</taxon>
        <taxon>Rhodanobacteraceae</taxon>
        <taxon>Dyella</taxon>
    </lineage>
</organism>
<proteinExistence type="predicted"/>
<keyword evidence="2" id="KW-1185">Reference proteome</keyword>